<keyword evidence="3" id="KW-0677">Repeat</keyword>
<evidence type="ECO:0000256" key="1">
    <source>
        <dbReference type="ARBA" id="ARBA00007274"/>
    </source>
</evidence>
<evidence type="ECO:0000313" key="7">
    <source>
        <dbReference type="Proteomes" id="UP001524642"/>
    </source>
</evidence>
<reference evidence="6 7" key="1">
    <citation type="submission" date="2022-06" db="EMBL/GenBank/DDBJ databases">
        <title>Roseomonas CN29.</title>
        <authorList>
            <person name="Cheng Y."/>
            <person name="He X."/>
        </authorList>
    </citation>
    <scope>NUCLEOTIDE SEQUENCE [LARGE SCALE GENOMIC DNA]</scope>
    <source>
        <strain evidence="6 7">CN29</strain>
    </source>
</reference>
<feature type="domain" description="PglD N-terminal" evidence="5">
    <location>
        <begin position="6"/>
        <end position="80"/>
    </location>
</feature>
<proteinExistence type="inferred from homology"/>
<dbReference type="EMBL" id="JANJOU010000010">
    <property type="protein sequence ID" value="MCR0983176.1"/>
    <property type="molecule type" value="Genomic_DNA"/>
</dbReference>
<evidence type="ECO:0000256" key="2">
    <source>
        <dbReference type="ARBA" id="ARBA00022679"/>
    </source>
</evidence>
<dbReference type="InterPro" id="IPR041561">
    <property type="entry name" value="PglD_N"/>
</dbReference>
<dbReference type="Gene3D" id="3.40.50.20">
    <property type="match status" value="1"/>
</dbReference>
<dbReference type="Pfam" id="PF14602">
    <property type="entry name" value="Hexapep_2"/>
    <property type="match status" value="1"/>
</dbReference>
<dbReference type="CDD" id="cd03360">
    <property type="entry name" value="LbH_AT_putative"/>
    <property type="match status" value="1"/>
</dbReference>
<protein>
    <submittedName>
        <fullName evidence="6">Acetyltransferase</fullName>
    </submittedName>
</protein>
<evidence type="ECO:0000256" key="3">
    <source>
        <dbReference type="ARBA" id="ARBA00022737"/>
    </source>
</evidence>
<dbReference type="InterPro" id="IPR020019">
    <property type="entry name" value="AcTrfase_PglD-like"/>
</dbReference>
<comment type="caution">
    <text evidence="6">The sequence shown here is derived from an EMBL/GenBank/DDBJ whole genome shotgun (WGS) entry which is preliminary data.</text>
</comment>
<dbReference type="InterPro" id="IPR018357">
    <property type="entry name" value="Hexapep_transf_CS"/>
</dbReference>
<keyword evidence="7" id="KW-1185">Reference proteome</keyword>
<comment type="similarity">
    <text evidence="1">Belongs to the transferase hexapeptide repeat family.</text>
</comment>
<keyword evidence="2" id="KW-0808">Transferase</keyword>
<dbReference type="PROSITE" id="PS00101">
    <property type="entry name" value="HEXAPEP_TRANSFERASES"/>
    <property type="match status" value="1"/>
</dbReference>
<dbReference type="InterPro" id="IPR050179">
    <property type="entry name" value="Trans_hexapeptide_repeat"/>
</dbReference>
<dbReference type="Pfam" id="PF17836">
    <property type="entry name" value="PglD_N"/>
    <property type="match status" value="1"/>
</dbReference>
<evidence type="ECO:0000259" key="5">
    <source>
        <dbReference type="Pfam" id="PF17836"/>
    </source>
</evidence>
<name>A0ABT1X5X2_9PROT</name>
<dbReference type="InterPro" id="IPR011004">
    <property type="entry name" value="Trimer_LpxA-like_sf"/>
</dbReference>
<keyword evidence="4" id="KW-0012">Acyltransferase</keyword>
<evidence type="ECO:0000313" key="6">
    <source>
        <dbReference type="EMBL" id="MCR0983176.1"/>
    </source>
</evidence>
<accession>A0ABT1X5X2</accession>
<dbReference type="PANTHER" id="PTHR43300:SF7">
    <property type="entry name" value="UDP-N-ACETYLBACILLOSAMINE N-ACETYLTRANSFERASE"/>
    <property type="match status" value="1"/>
</dbReference>
<sequence>MPEAPRVVIVGAGGHAKVIIEALMAAGFPPPLGLVDPHPPGPSVLGVPVLGGDERLEALRAEGAAAAVVALGGNGLRLKVGNGLAAMGYALPAVIHPAAQISPSASIAEGAVIMARACLGPDARIGRFAIVNTNAVVEHDNVLGEAAHVAPGCALAGNVTVGDRALVGAGSAVRPGITIGADAIVGAGSAVVRDVPAGLRVGGAPARPLAGRG</sequence>
<dbReference type="Proteomes" id="UP001524642">
    <property type="component" value="Unassembled WGS sequence"/>
</dbReference>
<evidence type="ECO:0000256" key="4">
    <source>
        <dbReference type="ARBA" id="ARBA00023315"/>
    </source>
</evidence>
<organism evidence="6 7">
    <name type="scientific">Roseomonas populi</name>
    <dbReference type="NCBI Taxonomy" id="3121582"/>
    <lineage>
        <taxon>Bacteria</taxon>
        <taxon>Pseudomonadati</taxon>
        <taxon>Pseudomonadota</taxon>
        <taxon>Alphaproteobacteria</taxon>
        <taxon>Acetobacterales</taxon>
        <taxon>Roseomonadaceae</taxon>
        <taxon>Roseomonas</taxon>
    </lineage>
</organism>
<dbReference type="Gene3D" id="2.160.10.10">
    <property type="entry name" value="Hexapeptide repeat proteins"/>
    <property type="match status" value="1"/>
</dbReference>
<gene>
    <name evidence="6" type="ORF">NRP21_14060</name>
</gene>
<dbReference type="SUPFAM" id="SSF51161">
    <property type="entry name" value="Trimeric LpxA-like enzymes"/>
    <property type="match status" value="1"/>
</dbReference>
<dbReference type="NCBIfam" id="TIGR03570">
    <property type="entry name" value="NeuD_NnaD"/>
    <property type="match status" value="1"/>
</dbReference>
<dbReference type="RefSeq" id="WP_257716845.1">
    <property type="nucleotide sequence ID" value="NZ_JANJOU010000010.1"/>
</dbReference>
<dbReference type="PANTHER" id="PTHR43300">
    <property type="entry name" value="ACETYLTRANSFERASE"/>
    <property type="match status" value="1"/>
</dbReference>
<dbReference type="InterPro" id="IPR001451">
    <property type="entry name" value="Hexapep"/>
</dbReference>